<dbReference type="GeneID" id="41328529"/>
<dbReference type="Pfam" id="PF01636">
    <property type="entry name" value="APH"/>
    <property type="match status" value="1"/>
</dbReference>
<dbReference type="PANTHER" id="PTHR41283:SF1">
    <property type="entry name" value="AMINOGLYCOSIDE PHOSPHOTRANSFERASE DOMAIN-CONTAINING PROTEIN"/>
    <property type="match status" value="1"/>
</dbReference>
<dbReference type="EMBL" id="CP042905">
    <property type="protein sequence ID" value="QEE14711.1"/>
    <property type="molecule type" value="Genomic_DNA"/>
</dbReference>
<reference evidence="2 3" key="1">
    <citation type="journal article" date="2020" name="Nature">
        <title>Isolation of an archaeon at the prokaryote-eukaryote interface.</title>
        <authorList>
            <person name="Imachi H."/>
            <person name="Nobu M.K."/>
            <person name="Nakahara N."/>
            <person name="Morono Y."/>
            <person name="Ogawara M."/>
            <person name="Takaki Y."/>
            <person name="Takano Y."/>
            <person name="Uematsu K."/>
            <person name="Ikuta T."/>
            <person name="Ito M."/>
            <person name="Matsui Y."/>
            <person name="Miyazaki M."/>
            <person name="Murata K."/>
            <person name="Saito Y."/>
            <person name="Sakai S."/>
            <person name="Song C."/>
            <person name="Tasumi E."/>
            <person name="Yamanaka Y."/>
            <person name="Yamaguchi T."/>
            <person name="Kamagata Y."/>
            <person name="Tamaki H."/>
            <person name="Takai K."/>
        </authorList>
    </citation>
    <scope>NUCLEOTIDE SEQUENCE [LARGE SCALE GENOMIC DNA]</scope>
    <source>
        <strain evidence="2 3">MK-D1</strain>
    </source>
</reference>
<keyword evidence="3" id="KW-1185">Reference proteome</keyword>
<accession>A0A5B9D6W3</accession>
<reference evidence="2 3" key="2">
    <citation type="journal article" date="2024" name="Int. J. Syst. Evol. Microbiol.">
        <title>Promethearchaeum syntrophicum gen. nov., sp. nov., an anaerobic, obligately syntrophic archaeon, the first isolate of the lineage 'Asgard' archaea, and proposal of the new archaeal phylum Promethearchaeota phyl. nov. and kingdom Promethearchaeati regn. nov.</title>
        <authorList>
            <person name="Imachi H."/>
            <person name="Nobu M.K."/>
            <person name="Kato S."/>
            <person name="Takaki Y."/>
            <person name="Miyazaki M."/>
            <person name="Miyata M."/>
            <person name="Ogawara M."/>
            <person name="Saito Y."/>
            <person name="Sakai S."/>
            <person name="Tahara Y.O."/>
            <person name="Takano Y."/>
            <person name="Tasumi E."/>
            <person name="Uematsu K."/>
            <person name="Yoshimura T."/>
            <person name="Itoh T."/>
            <person name="Ohkuma M."/>
            <person name="Takai K."/>
        </authorList>
    </citation>
    <scope>NUCLEOTIDE SEQUENCE [LARGE SCALE GENOMIC DNA]</scope>
    <source>
        <strain evidence="2 3">MK-D1</strain>
    </source>
</reference>
<dbReference type="RefSeq" id="WP_147661655.1">
    <property type="nucleotide sequence ID" value="NZ_CP042905.2"/>
</dbReference>
<dbReference type="Proteomes" id="UP000321408">
    <property type="component" value="Chromosome"/>
</dbReference>
<dbReference type="EC" id="2.7.1.-" evidence="2"/>
<dbReference type="GO" id="GO:0016740">
    <property type="term" value="F:transferase activity"/>
    <property type="evidence" value="ECO:0007669"/>
    <property type="project" value="UniProtKB-KW"/>
</dbReference>
<organism evidence="2 3">
    <name type="scientific">Promethearchaeum syntrophicum</name>
    <dbReference type="NCBI Taxonomy" id="2594042"/>
    <lineage>
        <taxon>Archaea</taxon>
        <taxon>Promethearchaeati</taxon>
        <taxon>Promethearchaeota</taxon>
        <taxon>Promethearchaeia</taxon>
        <taxon>Promethearchaeales</taxon>
        <taxon>Promethearchaeaceae</taxon>
        <taxon>Promethearchaeum</taxon>
    </lineage>
</organism>
<gene>
    <name evidence="2" type="ORF">DSAG12_00525</name>
</gene>
<dbReference type="OrthoDB" id="59248at2157"/>
<feature type="domain" description="Aminoglycoside phosphotransferase" evidence="1">
    <location>
        <begin position="19"/>
        <end position="240"/>
    </location>
</feature>
<evidence type="ECO:0000313" key="2">
    <source>
        <dbReference type="EMBL" id="QEE14711.1"/>
    </source>
</evidence>
<dbReference type="AlphaFoldDB" id="A0A5B9D6W3"/>
<dbReference type="SUPFAM" id="SSF56112">
    <property type="entry name" value="Protein kinase-like (PK-like)"/>
    <property type="match status" value="1"/>
</dbReference>
<dbReference type="PANTHER" id="PTHR41283">
    <property type="entry name" value="AMINOGLYCOSIDE PHOSPHOTRANSFERASE"/>
    <property type="match status" value="1"/>
</dbReference>
<evidence type="ECO:0000313" key="3">
    <source>
        <dbReference type="Proteomes" id="UP000321408"/>
    </source>
</evidence>
<dbReference type="InterPro" id="IPR002575">
    <property type="entry name" value="Aminoglycoside_PTrfase"/>
</dbReference>
<name>A0A5B9D6W3_9ARCH</name>
<dbReference type="Gene3D" id="3.90.1200.10">
    <property type="match status" value="1"/>
</dbReference>
<keyword evidence="2" id="KW-0808">Transferase</keyword>
<protein>
    <submittedName>
        <fullName evidence="2">Aminoglycoside phosphotransferase family protein</fullName>
        <ecNumber evidence="2">2.7.1.-</ecNumber>
    </submittedName>
</protein>
<proteinExistence type="predicted"/>
<dbReference type="KEGG" id="psyt:DSAG12_00525"/>
<evidence type="ECO:0000259" key="1">
    <source>
        <dbReference type="Pfam" id="PF01636"/>
    </source>
</evidence>
<sequence length="304" mass="35706">MSQFDKLEDIPHYTSWVKIQPIMKGWSSDKKYYLEDENGEKMLLRITDISQYQLKLQEYENIKTLAKLGINISNPLDFGTCANGTRVYSLFTWMEGEDAEDVLPNQSITNQYRHGVNAGKILRTIHSIPAPINQSLWEPRFKNKIQHKLNMYAKCKIKFDHDVDFIQFIHENKSYLANRPQVLHHGDFHTGNLIISKEDRLGVVDFNRGDYGDPWEEFNRCIFSWRVSVPFTIGQIHGYFNNNVPDLFFRLMTLYVVTNAVGSIHWAIPYGKNEVEFMLKNAENIFQWYDGFKTYIPLWYKGPN</sequence>
<dbReference type="InterPro" id="IPR011009">
    <property type="entry name" value="Kinase-like_dom_sf"/>
</dbReference>